<evidence type="ECO:0000256" key="1">
    <source>
        <dbReference type="ARBA" id="ARBA00006739"/>
    </source>
</evidence>
<sequence>MQRSFVDVIVPVYNAPAMLANCLDALVDRLPLYARLHLIDDASPDPAVQQLLSTHVLASRRAVTLRRNAENLGFVATVNAAMAACDGDVVLLNTDTVVTHGWLDRIVTCAGSDPRIASITPFSNNAEICSLPDFCRANPVPADPEALARAALAAGPPTYPELPTAVGFCMFLRRAALDAIGLFDAQTFGRGYGEENDWCLRASAHGWRHVLCDDAYVVHVGGASFAGTGHRPGGEQLARLLARYPHYNDLIATFIDADPLAGRRRAVLAQLHPPPS</sequence>
<dbReference type="Pfam" id="PF00535">
    <property type="entry name" value="Glycos_transf_2"/>
    <property type="match status" value="1"/>
</dbReference>
<keyword evidence="2" id="KW-0328">Glycosyltransferase</keyword>
<dbReference type="InterPro" id="IPR029044">
    <property type="entry name" value="Nucleotide-diphossugar_trans"/>
</dbReference>
<evidence type="ECO:0000313" key="5">
    <source>
        <dbReference type="EMBL" id="TCT00386.1"/>
    </source>
</evidence>
<evidence type="ECO:0000259" key="4">
    <source>
        <dbReference type="Pfam" id="PF00535"/>
    </source>
</evidence>
<evidence type="ECO:0000256" key="3">
    <source>
        <dbReference type="ARBA" id="ARBA00022679"/>
    </source>
</evidence>
<dbReference type="Proteomes" id="UP000294599">
    <property type="component" value="Unassembled WGS sequence"/>
</dbReference>
<dbReference type="PANTHER" id="PTHR43179">
    <property type="entry name" value="RHAMNOSYLTRANSFERASE WBBL"/>
    <property type="match status" value="1"/>
</dbReference>
<dbReference type="SUPFAM" id="SSF53448">
    <property type="entry name" value="Nucleotide-diphospho-sugar transferases"/>
    <property type="match status" value="1"/>
</dbReference>
<dbReference type="RefSeq" id="WP_132577245.1">
    <property type="nucleotide sequence ID" value="NZ_JBHLWF010000007.1"/>
</dbReference>
<accession>A0A4R3LLC8</accession>
<dbReference type="OrthoDB" id="5123492at2"/>
<comment type="similarity">
    <text evidence="1">Belongs to the glycosyltransferase 2 family.</text>
</comment>
<keyword evidence="3 5" id="KW-0808">Transferase</keyword>
<feature type="domain" description="Glycosyltransferase 2-like" evidence="4">
    <location>
        <begin position="8"/>
        <end position="179"/>
    </location>
</feature>
<organism evidence="5 6">
    <name type="scientific">Pseudofulvimonas gallinarii</name>
    <dbReference type="NCBI Taxonomy" id="634155"/>
    <lineage>
        <taxon>Bacteria</taxon>
        <taxon>Pseudomonadati</taxon>
        <taxon>Pseudomonadota</taxon>
        <taxon>Gammaproteobacteria</taxon>
        <taxon>Lysobacterales</taxon>
        <taxon>Rhodanobacteraceae</taxon>
        <taxon>Pseudofulvimonas</taxon>
    </lineage>
</organism>
<gene>
    <name evidence="5" type="ORF">EDC25_103154</name>
</gene>
<keyword evidence="6" id="KW-1185">Reference proteome</keyword>
<proteinExistence type="inferred from homology"/>
<protein>
    <submittedName>
        <fullName evidence="5">GT2 family glycosyltransferase</fullName>
    </submittedName>
</protein>
<reference evidence="5 6" key="1">
    <citation type="submission" date="2019-03" db="EMBL/GenBank/DDBJ databases">
        <title>Genomic Encyclopedia of Type Strains, Phase IV (KMG-IV): sequencing the most valuable type-strain genomes for metagenomic binning, comparative biology and taxonomic classification.</title>
        <authorList>
            <person name="Goeker M."/>
        </authorList>
    </citation>
    <scope>NUCLEOTIDE SEQUENCE [LARGE SCALE GENOMIC DNA]</scope>
    <source>
        <strain evidence="5 6">DSM 21944</strain>
    </source>
</reference>
<evidence type="ECO:0000256" key="2">
    <source>
        <dbReference type="ARBA" id="ARBA00022676"/>
    </source>
</evidence>
<dbReference type="InterPro" id="IPR001173">
    <property type="entry name" value="Glyco_trans_2-like"/>
</dbReference>
<name>A0A4R3LLC8_9GAMM</name>
<dbReference type="PANTHER" id="PTHR43179:SF12">
    <property type="entry name" value="GALACTOFURANOSYLTRANSFERASE GLFT2"/>
    <property type="match status" value="1"/>
</dbReference>
<comment type="caution">
    <text evidence="5">The sequence shown here is derived from an EMBL/GenBank/DDBJ whole genome shotgun (WGS) entry which is preliminary data.</text>
</comment>
<dbReference type="Gene3D" id="3.90.550.10">
    <property type="entry name" value="Spore Coat Polysaccharide Biosynthesis Protein SpsA, Chain A"/>
    <property type="match status" value="1"/>
</dbReference>
<evidence type="ECO:0000313" key="6">
    <source>
        <dbReference type="Proteomes" id="UP000294599"/>
    </source>
</evidence>
<dbReference type="EMBL" id="SMAF01000003">
    <property type="protein sequence ID" value="TCT00386.1"/>
    <property type="molecule type" value="Genomic_DNA"/>
</dbReference>
<dbReference type="GO" id="GO:0016757">
    <property type="term" value="F:glycosyltransferase activity"/>
    <property type="evidence" value="ECO:0007669"/>
    <property type="project" value="UniProtKB-KW"/>
</dbReference>
<dbReference type="AlphaFoldDB" id="A0A4R3LLC8"/>